<feature type="non-terminal residue" evidence="1">
    <location>
        <position position="102"/>
    </location>
</feature>
<reference evidence="1 2" key="1">
    <citation type="submission" date="2015-01" db="EMBL/GenBank/DDBJ databases">
        <title>Evolution of Trichinella species and genotypes.</title>
        <authorList>
            <person name="Korhonen P.K."/>
            <person name="Edoardo P."/>
            <person name="Giuseppe L.R."/>
            <person name="Gasser R.B."/>
        </authorList>
    </citation>
    <scope>NUCLEOTIDE SEQUENCE [LARGE SCALE GENOMIC DNA]</scope>
    <source>
        <strain evidence="1">ISS3</strain>
    </source>
</reference>
<gene>
    <name evidence="1" type="ORF">T01_9342</name>
</gene>
<evidence type="ECO:0000313" key="2">
    <source>
        <dbReference type="Proteomes" id="UP000054776"/>
    </source>
</evidence>
<feature type="non-terminal residue" evidence="1">
    <location>
        <position position="1"/>
    </location>
</feature>
<dbReference type="OrthoDB" id="10644301at2759"/>
<proteinExistence type="predicted"/>
<evidence type="ECO:0000313" key="1">
    <source>
        <dbReference type="EMBL" id="KRY35880.1"/>
    </source>
</evidence>
<dbReference type="Proteomes" id="UP000054776">
    <property type="component" value="Unassembled WGS sequence"/>
</dbReference>
<name>A0A0V1BGB9_TRISP</name>
<keyword evidence="2" id="KW-1185">Reference proteome</keyword>
<dbReference type="EMBL" id="JYDH01000049">
    <property type="protein sequence ID" value="KRY35880.1"/>
    <property type="molecule type" value="Genomic_DNA"/>
</dbReference>
<accession>A0A0V1BGB9</accession>
<protein>
    <submittedName>
        <fullName evidence="1">Uncharacterized protein</fullName>
    </submittedName>
</protein>
<comment type="caution">
    <text evidence="1">The sequence shown here is derived from an EMBL/GenBank/DDBJ whole genome shotgun (WGS) entry which is preliminary data.</text>
</comment>
<dbReference type="AlphaFoldDB" id="A0A0V1BGB9"/>
<dbReference type="InParanoid" id="A0A0V1BGB9"/>
<sequence length="102" mass="11406">LAVELSMSTFQMWHHSVDSFGSPSSQCSFTDYELVGILPLSQFELASLRSHKRGMLFHSRTQSAMDTIRTVDRPPGNDQFVQLISFISGYSVSDHAGTFSCR</sequence>
<organism evidence="1 2">
    <name type="scientific">Trichinella spiralis</name>
    <name type="common">Trichina worm</name>
    <dbReference type="NCBI Taxonomy" id="6334"/>
    <lineage>
        <taxon>Eukaryota</taxon>
        <taxon>Metazoa</taxon>
        <taxon>Ecdysozoa</taxon>
        <taxon>Nematoda</taxon>
        <taxon>Enoplea</taxon>
        <taxon>Dorylaimia</taxon>
        <taxon>Trichinellida</taxon>
        <taxon>Trichinellidae</taxon>
        <taxon>Trichinella</taxon>
    </lineage>
</organism>